<keyword evidence="5 8" id="KW-0645">Protease</keyword>
<feature type="binding site" evidence="8">
    <location>
        <position position="71"/>
    </location>
    <ligand>
        <name>substrate</name>
    </ligand>
</feature>
<evidence type="ECO:0000313" key="12">
    <source>
        <dbReference type="Proteomes" id="UP000006622"/>
    </source>
</evidence>
<keyword evidence="12" id="KW-1185">Reference proteome</keyword>
<feature type="binding site" evidence="8">
    <location>
        <position position="281"/>
    </location>
    <ligand>
        <name>a divalent metal cation</name>
        <dbReference type="ChEBI" id="CHEBI:60240"/>
        <label>2</label>
        <note>catalytic</note>
    </ligand>
</feature>
<dbReference type="SUPFAM" id="SSF46785">
    <property type="entry name" value="Winged helix' DNA-binding domain"/>
    <property type="match status" value="1"/>
</dbReference>
<proteinExistence type="inferred from homology"/>
<keyword evidence="6 8" id="KW-0479">Metal-binding</keyword>
<evidence type="ECO:0000256" key="7">
    <source>
        <dbReference type="ARBA" id="ARBA00022801"/>
    </source>
</evidence>
<protein>
    <recommendedName>
        <fullName evidence="8 9">Methionine aminopeptidase</fullName>
        <shortName evidence="8">MAP</shortName>
        <shortName evidence="8">MetAP</shortName>
        <ecNumber evidence="8 9">3.4.11.18</ecNumber>
    </recommendedName>
    <alternativeName>
        <fullName evidence="8">Peptidase M</fullName>
    </alternativeName>
</protein>
<dbReference type="AlphaFoldDB" id="F7XMV1"/>
<dbReference type="InterPro" id="IPR002468">
    <property type="entry name" value="Pept_M24A_MAP2"/>
</dbReference>
<dbReference type="GO" id="GO:0005737">
    <property type="term" value="C:cytoplasm"/>
    <property type="evidence" value="ECO:0007669"/>
    <property type="project" value="TreeGrafter"/>
</dbReference>
<evidence type="ECO:0000259" key="10">
    <source>
        <dbReference type="Pfam" id="PF00557"/>
    </source>
</evidence>
<dbReference type="Pfam" id="PF00557">
    <property type="entry name" value="Peptidase_M24"/>
    <property type="match status" value="1"/>
</dbReference>
<evidence type="ECO:0000256" key="8">
    <source>
        <dbReference type="HAMAP-Rule" id="MF_01975"/>
    </source>
</evidence>
<comment type="catalytic activity">
    <reaction evidence="1 8 9">
        <text>Release of N-terminal amino acids, preferentially methionine, from peptides and arylamides.</text>
        <dbReference type="EC" id="3.4.11.18"/>
    </reaction>
</comment>
<feature type="binding site" evidence="8">
    <location>
        <position position="168"/>
    </location>
    <ligand>
        <name>substrate</name>
    </ligand>
</feature>
<dbReference type="InterPro" id="IPR000994">
    <property type="entry name" value="Pept_M24"/>
</dbReference>
<dbReference type="CDD" id="cd01088">
    <property type="entry name" value="MetAP2"/>
    <property type="match status" value="1"/>
</dbReference>
<evidence type="ECO:0000256" key="1">
    <source>
        <dbReference type="ARBA" id="ARBA00000294"/>
    </source>
</evidence>
<feature type="binding site" evidence="8">
    <location>
        <position position="101"/>
    </location>
    <ligand>
        <name>a divalent metal cation</name>
        <dbReference type="ChEBI" id="CHEBI:60240"/>
        <label>2</label>
        <note>catalytic</note>
    </ligand>
</feature>
<keyword evidence="4 8" id="KW-0031">Aminopeptidase</keyword>
<dbReference type="InterPro" id="IPR036390">
    <property type="entry name" value="WH_DNA-bd_sf"/>
</dbReference>
<evidence type="ECO:0000256" key="5">
    <source>
        <dbReference type="ARBA" id="ARBA00022670"/>
    </source>
</evidence>
<evidence type="ECO:0000313" key="11">
    <source>
        <dbReference type="EMBL" id="AEH59968.1"/>
    </source>
</evidence>
<dbReference type="PANTHER" id="PTHR45777:SF2">
    <property type="entry name" value="METHIONINE AMINOPEPTIDASE 2"/>
    <property type="match status" value="1"/>
</dbReference>
<feature type="binding site" evidence="8">
    <location>
        <position position="193"/>
    </location>
    <ligand>
        <name>a divalent metal cation</name>
        <dbReference type="ChEBI" id="CHEBI:60240"/>
        <label>2</label>
        <note>catalytic</note>
    </ligand>
</feature>
<dbReference type="InterPro" id="IPR018349">
    <property type="entry name" value="Pept_M24A_MAP2_BS"/>
</dbReference>
<organism evidence="11 12">
    <name type="scientific">Methanosalsum zhilinae (strain DSM 4017 / NBRC 107636 / OCM 62 / WeN5)</name>
    <name type="common">Methanohalophilus zhilinae</name>
    <dbReference type="NCBI Taxonomy" id="679901"/>
    <lineage>
        <taxon>Archaea</taxon>
        <taxon>Methanobacteriati</taxon>
        <taxon>Methanobacteriota</taxon>
        <taxon>Stenosarchaea group</taxon>
        <taxon>Methanomicrobia</taxon>
        <taxon>Methanosarcinales</taxon>
        <taxon>Methanosarcinaceae</taxon>
        <taxon>Methanosalsum</taxon>
    </lineage>
</organism>
<comment type="cofactor">
    <cofactor evidence="8">
        <name>Co(2+)</name>
        <dbReference type="ChEBI" id="CHEBI:48828"/>
    </cofactor>
    <cofactor evidence="8">
        <name>Zn(2+)</name>
        <dbReference type="ChEBI" id="CHEBI:29105"/>
    </cofactor>
    <cofactor evidence="8">
        <name>Mn(2+)</name>
        <dbReference type="ChEBI" id="CHEBI:29035"/>
    </cofactor>
    <cofactor evidence="8">
        <name>Fe(2+)</name>
        <dbReference type="ChEBI" id="CHEBI:29033"/>
    </cofactor>
    <text evidence="8">Binds 2 divalent metal cations per subunit. Has a high-affinity and a low affinity metal-binding site. The true nature of the physiological cofactor is under debate. The enzyme is active with cobalt, zinc, manganese or divalent iron ions. Most likely, methionine aminopeptidases function as mononuclear Fe(2+)-metalloproteases under physiological conditions, and the catalytically relevant metal-binding site has been assigned to the histidine-containing high-affinity site.</text>
</comment>
<dbReference type="PRINTS" id="PR00599">
    <property type="entry name" value="MAPEPTIDASE"/>
</dbReference>
<dbReference type="InterPro" id="IPR001714">
    <property type="entry name" value="Pept_M24_MAP"/>
</dbReference>
<evidence type="ECO:0000256" key="6">
    <source>
        <dbReference type="ARBA" id="ARBA00022723"/>
    </source>
</evidence>
<comment type="similarity">
    <text evidence="8">Belongs to the peptidase M24A family. Methionine aminopeptidase archaeal type 2 subfamily.</text>
</comment>
<evidence type="ECO:0000256" key="3">
    <source>
        <dbReference type="ARBA" id="ARBA00001954"/>
    </source>
</evidence>
<dbReference type="HOGENOM" id="CLU_015857_7_0_2"/>
<gene>
    <name evidence="8" type="primary">map</name>
    <name evidence="11" type="ordered locus">Mzhil_0087</name>
</gene>
<dbReference type="InterPro" id="IPR036005">
    <property type="entry name" value="Creatinase/aminopeptidase-like"/>
</dbReference>
<dbReference type="GO" id="GO:0046872">
    <property type="term" value="F:metal ion binding"/>
    <property type="evidence" value="ECO:0007669"/>
    <property type="project" value="UniProtKB-UniRule"/>
</dbReference>
<sequence length="296" mass="32219">MSDKLQEIEEIFEKYIEAGKILSKVRSQAVDRVKVGGSVLEIAEFVEQKTIELGAKPAFPCNISANDEAAHATPRKNDESVFGKDMIKIDMGVHIDGYIADSAVTVDFTGNSDLVKASEDALYAGIDCIRDGISTADIAGAIEDAITAYGLKPVANLTGHGLAPYITHAPPSIPNRRINKGITLHSGDVIAIEPFATDGAGRVADGSWSEIYSLIEKKPVRLPAARKVLKEIEPYRTLPFAKRWLTSDRLEFALTQLMRNNIIRSYPVLKEVEGGLVSQAEHTVIVTDDGCEIITR</sequence>
<dbReference type="PANTHER" id="PTHR45777">
    <property type="entry name" value="METHIONINE AMINOPEPTIDASE 2"/>
    <property type="match status" value="1"/>
</dbReference>
<dbReference type="OrthoDB" id="372008at2157"/>
<dbReference type="InterPro" id="IPR028595">
    <property type="entry name" value="MetAP_archaeal"/>
</dbReference>
<dbReference type="RefSeq" id="WP_013897407.1">
    <property type="nucleotide sequence ID" value="NC_015676.1"/>
</dbReference>
<keyword evidence="7 8" id="KW-0378">Hydrolase</keyword>
<dbReference type="GO" id="GO:0004239">
    <property type="term" value="F:initiator methionyl aminopeptidase activity"/>
    <property type="evidence" value="ECO:0007669"/>
    <property type="project" value="UniProtKB-UniRule"/>
</dbReference>
<feature type="binding site" evidence="8">
    <location>
        <position position="101"/>
    </location>
    <ligand>
        <name>a divalent metal cation</name>
        <dbReference type="ChEBI" id="CHEBI:60240"/>
        <label>1</label>
    </ligand>
</feature>
<dbReference type="Proteomes" id="UP000006622">
    <property type="component" value="Chromosome"/>
</dbReference>
<dbReference type="EMBL" id="CP002101">
    <property type="protein sequence ID" value="AEH59968.1"/>
    <property type="molecule type" value="Genomic_DNA"/>
</dbReference>
<feature type="domain" description="Peptidase M24" evidence="10">
    <location>
        <begin position="14"/>
        <end position="206"/>
    </location>
</feature>
<comment type="cofactor">
    <cofactor evidence="2">
        <name>Mn(2+)</name>
        <dbReference type="ChEBI" id="CHEBI:29035"/>
    </cofactor>
</comment>
<dbReference type="Gene3D" id="1.10.10.10">
    <property type="entry name" value="Winged helix-like DNA-binding domain superfamily/Winged helix DNA-binding domain"/>
    <property type="match status" value="1"/>
</dbReference>
<dbReference type="NCBIfam" id="TIGR00501">
    <property type="entry name" value="met_pdase_II"/>
    <property type="match status" value="1"/>
</dbReference>
<feature type="binding site" evidence="8">
    <location>
        <position position="90"/>
    </location>
    <ligand>
        <name>a divalent metal cation</name>
        <dbReference type="ChEBI" id="CHEBI:60240"/>
        <label>1</label>
    </ligand>
</feature>
<comment type="cofactor">
    <cofactor evidence="3">
        <name>Fe(2+)</name>
        <dbReference type="ChEBI" id="CHEBI:29033"/>
    </cofactor>
</comment>
<dbReference type="GeneID" id="10821679"/>
<dbReference type="GO" id="GO:0070006">
    <property type="term" value="F:metalloaminopeptidase activity"/>
    <property type="evidence" value="ECO:0007669"/>
    <property type="project" value="UniProtKB-UniRule"/>
</dbReference>
<dbReference type="EC" id="3.4.11.18" evidence="8 9"/>
<feature type="binding site" evidence="8">
    <location>
        <position position="281"/>
    </location>
    <ligand>
        <name>a divalent metal cation</name>
        <dbReference type="ChEBI" id="CHEBI:60240"/>
        <label>1</label>
    </ligand>
</feature>
<dbReference type="PROSITE" id="PS01202">
    <property type="entry name" value="MAP_2"/>
    <property type="match status" value="1"/>
</dbReference>
<evidence type="ECO:0000256" key="4">
    <source>
        <dbReference type="ARBA" id="ARBA00022438"/>
    </source>
</evidence>
<feature type="binding site" evidence="8">
    <location>
        <position position="160"/>
    </location>
    <ligand>
        <name>a divalent metal cation</name>
        <dbReference type="ChEBI" id="CHEBI:60240"/>
        <label>2</label>
        <note>catalytic</note>
    </ligand>
</feature>
<dbReference type="Gene3D" id="3.90.230.10">
    <property type="entry name" value="Creatinase/methionine aminopeptidase superfamily"/>
    <property type="match status" value="1"/>
</dbReference>
<accession>F7XMV1</accession>
<dbReference type="GO" id="GO:0006508">
    <property type="term" value="P:proteolysis"/>
    <property type="evidence" value="ECO:0007669"/>
    <property type="project" value="UniProtKB-KW"/>
</dbReference>
<dbReference type="STRING" id="679901.Mzhil_0087"/>
<comment type="function">
    <text evidence="8 9">Removes the N-terminal methionine from nascent proteins. The N-terminal methionine is often cleaved when the second residue in the primary sequence is small and uncharged (Met-Ala-, Cys, Gly, Pro, Ser, Thr, or Val).</text>
</comment>
<comment type="subunit">
    <text evidence="8">Monomer.</text>
</comment>
<reference evidence="11" key="1">
    <citation type="submission" date="2010-07" db="EMBL/GenBank/DDBJ databases">
        <title>The complete genome of Methanosalsum zhilinae DSM 4017.</title>
        <authorList>
            <consortium name="US DOE Joint Genome Institute (JGI-PGF)"/>
            <person name="Lucas S."/>
            <person name="Copeland A."/>
            <person name="Lapidus A."/>
            <person name="Glavina del Rio T."/>
            <person name="Dalin E."/>
            <person name="Tice H."/>
            <person name="Bruce D."/>
            <person name="Goodwin L."/>
            <person name="Pitluck S."/>
            <person name="Kyrpides N."/>
            <person name="Mavromatis K."/>
            <person name="Ovchinnikova G."/>
            <person name="Daligault H."/>
            <person name="Detter J.C."/>
            <person name="Han C."/>
            <person name="Tapia R."/>
            <person name="Larimer F."/>
            <person name="Land M."/>
            <person name="Hauser L."/>
            <person name="Markowitz V."/>
            <person name="Cheng J.-F."/>
            <person name="Hugenholtz P."/>
            <person name="Woyke T."/>
            <person name="Wu D."/>
            <person name="Spring S."/>
            <person name="Schueler E."/>
            <person name="Brambilla E."/>
            <person name="Klenk H.-P."/>
            <person name="Eisen J.A."/>
        </authorList>
    </citation>
    <scope>NUCLEOTIDE SEQUENCE</scope>
    <source>
        <strain evidence="11">DSM 4017</strain>
    </source>
</reference>
<dbReference type="KEGG" id="mzh:Mzhil_0087"/>
<dbReference type="InterPro" id="IPR050247">
    <property type="entry name" value="Met_Aminopeptidase_Type2"/>
</dbReference>
<name>F7XMV1_METZD</name>
<dbReference type="InterPro" id="IPR036388">
    <property type="entry name" value="WH-like_DNA-bd_sf"/>
</dbReference>
<dbReference type="HAMAP" id="MF_01975">
    <property type="entry name" value="MetAP_2_arc"/>
    <property type="match status" value="1"/>
</dbReference>
<evidence type="ECO:0000256" key="9">
    <source>
        <dbReference type="RuleBase" id="RU003653"/>
    </source>
</evidence>
<evidence type="ECO:0000256" key="2">
    <source>
        <dbReference type="ARBA" id="ARBA00001936"/>
    </source>
</evidence>
<dbReference type="SUPFAM" id="SSF55920">
    <property type="entry name" value="Creatinase/aminopeptidase"/>
    <property type="match status" value="1"/>
</dbReference>